<evidence type="ECO:0000256" key="9">
    <source>
        <dbReference type="ARBA" id="ARBA00022824"/>
    </source>
</evidence>
<dbReference type="AlphaFoldDB" id="A0A7S1ZIV5"/>
<comment type="function">
    <text evidence="1">Conjugation of reduced glutathione to a wide number of exogenous and endogenous hydrophobic electrophiles.</text>
</comment>
<protein>
    <recommendedName>
        <fullName evidence="15">Microsomal glutathione S-transferase 1</fullName>
        <ecNumber evidence="5">2.5.1.18</ecNumber>
    </recommendedName>
</protein>
<dbReference type="PANTHER" id="PTHR10689:SF6">
    <property type="entry name" value="MICROSOMAL GLUTATHIONE S-TRANSFERASE 1"/>
    <property type="match status" value="1"/>
</dbReference>
<keyword evidence="7 17" id="KW-0812">Transmembrane</keyword>
<dbReference type="EMBL" id="HBGO01018018">
    <property type="protein sequence ID" value="CAD9339781.1"/>
    <property type="molecule type" value="Transcribed_RNA"/>
</dbReference>
<comment type="catalytic activity">
    <reaction evidence="16">
        <text>RX + glutathione = an S-substituted glutathione + a halide anion + H(+)</text>
        <dbReference type="Rhea" id="RHEA:16437"/>
        <dbReference type="ChEBI" id="CHEBI:15378"/>
        <dbReference type="ChEBI" id="CHEBI:16042"/>
        <dbReference type="ChEBI" id="CHEBI:17792"/>
        <dbReference type="ChEBI" id="CHEBI:57925"/>
        <dbReference type="ChEBI" id="CHEBI:90779"/>
        <dbReference type="EC" id="2.5.1.18"/>
    </reaction>
    <physiologicalReaction direction="left-to-right" evidence="16">
        <dbReference type="Rhea" id="RHEA:16438"/>
    </physiologicalReaction>
</comment>
<evidence type="ECO:0000256" key="2">
    <source>
        <dbReference type="ARBA" id="ARBA00004294"/>
    </source>
</evidence>
<dbReference type="Pfam" id="PF01124">
    <property type="entry name" value="MAPEG"/>
    <property type="match status" value="1"/>
</dbReference>
<dbReference type="Gene3D" id="1.20.120.550">
    <property type="entry name" value="Membrane associated eicosanoid/glutathione metabolism-like domain"/>
    <property type="match status" value="1"/>
</dbReference>
<comment type="similarity">
    <text evidence="4">Belongs to the MAPEG family.</text>
</comment>
<dbReference type="EC" id="2.5.1.18" evidence="5"/>
<evidence type="ECO:0000313" key="18">
    <source>
        <dbReference type="EMBL" id="CAD9339781.1"/>
    </source>
</evidence>
<keyword evidence="8" id="KW-1000">Mitochondrion outer membrane</keyword>
<evidence type="ECO:0000256" key="11">
    <source>
        <dbReference type="ARBA" id="ARBA00022990"/>
    </source>
</evidence>
<evidence type="ECO:0000256" key="6">
    <source>
        <dbReference type="ARBA" id="ARBA00022679"/>
    </source>
</evidence>
<evidence type="ECO:0000256" key="8">
    <source>
        <dbReference type="ARBA" id="ARBA00022787"/>
    </source>
</evidence>
<gene>
    <name evidence="18" type="ORF">OSIN01602_LOCUS10318</name>
</gene>
<dbReference type="InterPro" id="IPR001129">
    <property type="entry name" value="Membr-assoc_MAPEG"/>
</dbReference>
<evidence type="ECO:0000256" key="1">
    <source>
        <dbReference type="ARBA" id="ARBA00003701"/>
    </source>
</evidence>
<dbReference type="GO" id="GO:0005741">
    <property type="term" value="C:mitochondrial outer membrane"/>
    <property type="evidence" value="ECO:0007669"/>
    <property type="project" value="UniProtKB-SubCell"/>
</dbReference>
<evidence type="ECO:0000256" key="3">
    <source>
        <dbReference type="ARBA" id="ARBA00004477"/>
    </source>
</evidence>
<dbReference type="SUPFAM" id="SSF161084">
    <property type="entry name" value="MAPEG domain-like"/>
    <property type="match status" value="1"/>
</dbReference>
<evidence type="ECO:0000256" key="7">
    <source>
        <dbReference type="ARBA" id="ARBA00022692"/>
    </source>
</evidence>
<evidence type="ECO:0000256" key="14">
    <source>
        <dbReference type="ARBA" id="ARBA00038540"/>
    </source>
</evidence>
<feature type="transmembrane region" description="Helical" evidence="17">
    <location>
        <begin position="132"/>
        <end position="154"/>
    </location>
</feature>
<dbReference type="InterPro" id="IPR023352">
    <property type="entry name" value="MAPEG-like_dom_sf"/>
</dbReference>
<sequence>MASADLLTLSNDVFRTYAACVTLLSLKMTVTAWHTVARMISSGGYGMRNPEDLIAGPATPQPKADMIRPYEPTERLRRMMGHDLENNVPFFAVGMVYVLLDAGGTTPLRLYAGSKFLHHGVYLTGQRHELRAAIWTFTSCTFLYMCARVMMVLLL</sequence>
<dbReference type="GO" id="GO:0005789">
    <property type="term" value="C:endoplasmic reticulum membrane"/>
    <property type="evidence" value="ECO:0007669"/>
    <property type="project" value="UniProtKB-SubCell"/>
</dbReference>
<name>A0A7S1ZIV5_TRICV</name>
<dbReference type="InterPro" id="IPR040162">
    <property type="entry name" value="MGST1-like"/>
</dbReference>
<evidence type="ECO:0000256" key="17">
    <source>
        <dbReference type="SAM" id="Phobius"/>
    </source>
</evidence>
<keyword evidence="11" id="KW-0007">Acetylation</keyword>
<evidence type="ECO:0000256" key="16">
    <source>
        <dbReference type="ARBA" id="ARBA00049385"/>
    </source>
</evidence>
<evidence type="ECO:0000256" key="12">
    <source>
        <dbReference type="ARBA" id="ARBA00023128"/>
    </source>
</evidence>
<proteinExistence type="inferred from homology"/>
<evidence type="ECO:0000256" key="5">
    <source>
        <dbReference type="ARBA" id="ARBA00012452"/>
    </source>
</evidence>
<accession>A0A7S1ZIV5</accession>
<reference evidence="18" key="1">
    <citation type="submission" date="2021-01" db="EMBL/GenBank/DDBJ databases">
        <authorList>
            <person name="Corre E."/>
            <person name="Pelletier E."/>
            <person name="Niang G."/>
            <person name="Scheremetjew M."/>
            <person name="Finn R."/>
            <person name="Kale V."/>
            <person name="Holt S."/>
            <person name="Cochrane G."/>
            <person name="Meng A."/>
            <person name="Brown T."/>
            <person name="Cohen L."/>
        </authorList>
    </citation>
    <scope>NUCLEOTIDE SEQUENCE</scope>
    <source>
        <strain evidence="18">Grunow 1884</strain>
    </source>
</reference>
<evidence type="ECO:0000256" key="10">
    <source>
        <dbReference type="ARBA" id="ARBA00022989"/>
    </source>
</evidence>
<dbReference type="GO" id="GO:0004364">
    <property type="term" value="F:glutathione transferase activity"/>
    <property type="evidence" value="ECO:0007669"/>
    <property type="project" value="UniProtKB-EC"/>
</dbReference>
<keyword evidence="13 17" id="KW-0472">Membrane</keyword>
<dbReference type="PANTHER" id="PTHR10689">
    <property type="entry name" value="MICROSOMAL GLUTATHIONE S-TRANSFERASE 1"/>
    <property type="match status" value="1"/>
</dbReference>
<keyword evidence="10 17" id="KW-1133">Transmembrane helix</keyword>
<comment type="subcellular location">
    <subcellularLocation>
        <location evidence="3">Endoplasmic reticulum membrane</location>
        <topology evidence="3">Multi-pass membrane protein</topology>
    </subcellularLocation>
    <subcellularLocation>
        <location evidence="2">Mitochondrion outer membrane</location>
    </subcellularLocation>
</comment>
<evidence type="ECO:0000256" key="13">
    <source>
        <dbReference type="ARBA" id="ARBA00023136"/>
    </source>
</evidence>
<organism evidence="18">
    <name type="scientific">Trieres chinensis</name>
    <name type="common">Marine centric diatom</name>
    <name type="synonym">Odontella sinensis</name>
    <dbReference type="NCBI Taxonomy" id="1514140"/>
    <lineage>
        <taxon>Eukaryota</taxon>
        <taxon>Sar</taxon>
        <taxon>Stramenopiles</taxon>
        <taxon>Ochrophyta</taxon>
        <taxon>Bacillariophyta</taxon>
        <taxon>Mediophyceae</taxon>
        <taxon>Biddulphiophycidae</taxon>
        <taxon>Eupodiscales</taxon>
        <taxon>Parodontellaceae</taxon>
        <taxon>Trieres</taxon>
    </lineage>
</organism>
<comment type="subunit">
    <text evidence="14">Homotrimer; The trimer binds only one molecule of glutathione.</text>
</comment>
<evidence type="ECO:0000256" key="4">
    <source>
        <dbReference type="ARBA" id="ARBA00010459"/>
    </source>
</evidence>
<keyword evidence="12" id="KW-0496">Mitochondrion</keyword>
<evidence type="ECO:0000256" key="15">
    <source>
        <dbReference type="ARBA" id="ARBA00039397"/>
    </source>
</evidence>
<keyword evidence="6" id="KW-0808">Transferase</keyword>
<keyword evidence="9" id="KW-0256">Endoplasmic reticulum</keyword>
<feature type="transmembrane region" description="Helical" evidence="17">
    <location>
        <begin position="88"/>
        <end position="112"/>
    </location>
</feature>